<feature type="compositionally biased region" description="Polar residues" evidence="1">
    <location>
        <begin position="82"/>
        <end position="92"/>
    </location>
</feature>
<evidence type="ECO:0000313" key="3">
    <source>
        <dbReference type="EMBL" id="CDU24397.1"/>
    </source>
</evidence>
<protein>
    <recommendedName>
        <fullName evidence="4">Peptidase A1 domain-containing protein</fullName>
    </recommendedName>
</protein>
<feature type="region of interest" description="Disordered" evidence="1">
    <location>
        <begin position="493"/>
        <end position="513"/>
    </location>
</feature>
<evidence type="ECO:0000256" key="1">
    <source>
        <dbReference type="SAM" id="MobiDB-lite"/>
    </source>
</evidence>
<keyword evidence="2" id="KW-0732">Signal</keyword>
<feature type="region of interest" description="Disordered" evidence="1">
    <location>
        <begin position="175"/>
        <end position="229"/>
    </location>
</feature>
<gene>
    <name evidence="3" type="ORF">SPSC_03768</name>
</gene>
<name>A0A127ZFI7_9BASI</name>
<evidence type="ECO:0000256" key="2">
    <source>
        <dbReference type="SAM" id="SignalP"/>
    </source>
</evidence>
<reference evidence="3" key="1">
    <citation type="submission" date="2014-06" db="EMBL/GenBank/DDBJ databases">
        <authorList>
            <person name="Ju J."/>
            <person name="Zhang J."/>
        </authorList>
    </citation>
    <scope>NUCLEOTIDE SEQUENCE</scope>
    <source>
        <strain evidence="3">SscI8</strain>
    </source>
</reference>
<feature type="compositionally biased region" description="Low complexity" evidence="1">
    <location>
        <begin position="494"/>
        <end position="506"/>
    </location>
</feature>
<dbReference type="OrthoDB" id="2551191at2759"/>
<dbReference type="SUPFAM" id="SSF50630">
    <property type="entry name" value="Acid proteases"/>
    <property type="match status" value="1"/>
</dbReference>
<proteinExistence type="predicted"/>
<dbReference type="EMBL" id="LK056670">
    <property type="protein sequence ID" value="CDU24397.1"/>
    <property type="molecule type" value="Genomic_DNA"/>
</dbReference>
<feature type="chain" id="PRO_5007281302" description="Peptidase A1 domain-containing protein" evidence="2">
    <location>
        <begin position="25"/>
        <end position="570"/>
    </location>
</feature>
<evidence type="ECO:0008006" key="4">
    <source>
        <dbReference type="Google" id="ProtNLM"/>
    </source>
</evidence>
<sequence>MSGLRKPWLLATLFTLTLPLLTLCTTLLKRDPHAIVIPLTYLPASDLFTASISIGSHGSTYNLIVDTGSPFLVLQNASFHPSPSTVDPSSAGQPDMGSQGGFLFTTPEPDKKGDGEEKPKMHFVTDKAWLNEGAGERAGGGAKEGKVTVGLAQLDDLKEAQGILGLSPPFSLIGAGFGGGQGSPSANEQQKSGGNGKGKRDVKTNAASPPAGGGSDDKKGGHESAQPSAKLPSLDVSFLHSYLSPSNREILGMTGSSHFYLDFSPSTILNPVPTGELVFPLTGTTLPTSTSEYNYSASITIDPSSGSTYPSHPFWGIAHRPDLRFFLGDTILPDVRIDAILLDSGTSGIIGPPSEVSKIFTATKNRVVSATPNGGDKVVLGKARCEDNLRMGFEVGVGHRALFESVRRTAQPNGRFVEAKHDVEDWNKRELTDGWVAWKSYADHVHNGIRGFVQGLTDWIHLFTPGRVAIAKRHLHGHRRMRRQLLQVGTDLLDNGNGAPAQDNAAGGDGADDKQCQVSLMGSPQVEKMFPSNGPNFKVWILGLEFFQSNLVYHNLDTAQTVIVPRNSPA</sequence>
<dbReference type="Gene3D" id="2.40.70.10">
    <property type="entry name" value="Acid Proteases"/>
    <property type="match status" value="1"/>
</dbReference>
<dbReference type="InterPro" id="IPR021109">
    <property type="entry name" value="Peptidase_aspartic_dom_sf"/>
</dbReference>
<organism evidence="3">
    <name type="scientific">Sporisorium scitamineum</name>
    <dbReference type="NCBI Taxonomy" id="49012"/>
    <lineage>
        <taxon>Eukaryota</taxon>
        <taxon>Fungi</taxon>
        <taxon>Dikarya</taxon>
        <taxon>Basidiomycota</taxon>
        <taxon>Ustilaginomycotina</taxon>
        <taxon>Ustilaginomycetes</taxon>
        <taxon>Ustilaginales</taxon>
        <taxon>Ustilaginaceae</taxon>
        <taxon>Sporisorium</taxon>
    </lineage>
</organism>
<feature type="region of interest" description="Disordered" evidence="1">
    <location>
        <begin position="82"/>
        <end position="118"/>
    </location>
</feature>
<accession>A0A127ZFI7</accession>
<feature type="signal peptide" evidence="2">
    <location>
        <begin position="1"/>
        <end position="24"/>
    </location>
</feature>
<feature type="compositionally biased region" description="Polar residues" evidence="1">
    <location>
        <begin position="183"/>
        <end position="192"/>
    </location>
</feature>
<dbReference type="AlphaFoldDB" id="A0A127ZFI7"/>
<feature type="compositionally biased region" description="Basic and acidic residues" evidence="1">
    <location>
        <begin position="108"/>
        <end position="118"/>
    </location>
</feature>